<evidence type="ECO:0000313" key="1">
    <source>
        <dbReference type="EMBL" id="CAH2277946.1"/>
    </source>
</evidence>
<protein>
    <submittedName>
        <fullName evidence="1">Uncharacterized protein</fullName>
    </submittedName>
</protein>
<accession>A0AAD1RTP7</accession>
<gene>
    <name evidence="1" type="ORF">PECUL_23A009567</name>
</gene>
<organism evidence="1 2">
    <name type="scientific">Pelobates cultripes</name>
    <name type="common">Western spadefoot toad</name>
    <dbReference type="NCBI Taxonomy" id="61616"/>
    <lineage>
        <taxon>Eukaryota</taxon>
        <taxon>Metazoa</taxon>
        <taxon>Chordata</taxon>
        <taxon>Craniata</taxon>
        <taxon>Vertebrata</taxon>
        <taxon>Euteleostomi</taxon>
        <taxon>Amphibia</taxon>
        <taxon>Batrachia</taxon>
        <taxon>Anura</taxon>
        <taxon>Pelobatoidea</taxon>
        <taxon>Pelobatidae</taxon>
        <taxon>Pelobates</taxon>
    </lineage>
</organism>
<name>A0AAD1RTP7_PELCU</name>
<reference evidence="1" key="1">
    <citation type="submission" date="2022-03" db="EMBL/GenBank/DDBJ databases">
        <authorList>
            <person name="Alioto T."/>
            <person name="Alioto T."/>
            <person name="Gomez Garrido J."/>
        </authorList>
    </citation>
    <scope>NUCLEOTIDE SEQUENCE</scope>
</reference>
<evidence type="ECO:0000313" key="2">
    <source>
        <dbReference type="Proteomes" id="UP001295444"/>
    </source>
</evidence>
<dbReference type="AlphaFoldDB" id="A0AAD1RTP7"/>
<dbReference type="Proteomes" id="UP001295444">
    <property type="component" value="Chromosome 03"/>
</dbReference>
<dbReference type="EMBL" id="OW240914">
    <property type="protein sequence ID" value="CAH2277946.1"/>
    <property type="molecule type" value="Genomic_DNA"/>
</dbReference>
<sequence length="65" mass="7585">MQTISKCCKLRNDHEVHKGIKLQGKVKKAARTLNKIKFIRYLTEAARGLEDHCFFCPTAYAKYRL</sequence>
<proteinExistence type="predicted"/>
<keyword evidence="2" id="KW-1185">Reference proteome</keyword>